<evidence type="ECO:0000256" key="7">
    <source>
        <dbReference type="SAM" id="SignalP"/>
    </source>
</evidence>
<dbReference type="InterPro" id="IPR021109">
    <property type="entry name" value="Peptidase_aspartic_dom_sf"/>
</dbReference>
<dbReference type="SUPFAM" id="SSF50630">
    <property type="entry name" value="Acid proteases"/>
    <property type="match status" value="1"/>
</dbReference>
<evidence type="ECO:0000256" key="5">
    <source>
        <dbReference type="RuleBase" id="RU000454"/>
    </source>
</evidence>
<name>A0AAE8SWA9_9PEZI</name>
<feature type="disulfide bond" evidence="4">
    <location>
        <begin position="365"/>
        <end position="400"/>
    </location>
</feature>
<dbReference type="PROSITE" id="PS51767">
    <property type="entry name" value="PEPTIDASE_A1"/>
    <property type="match status" value="1"/>
</dbReference>
<feature type="region of interest" description="Disordered" evidence="6">
    <location>
        <begin position="23"/>
        <end position="44"/>
    </location>
</feature>
<feature type="chain" id="PRO_5042266593" description="Peptidase A1 domain-containing protein" evidence="7">
    <location>
        <begin position="21"/>
        <end position="466"/>
    </location>
</feature>
<comment type="similarity">
    <text evidence="1 5">Belongs to the peptidase A1 family.</text>
</comment>
<feature type="active site" evidence="3">
    <location>
        <position position="332"/>
    </location>
</feature>
<accession>A0AAE8SWA9</accession>
<dbReference type="PANTHER" id="PTHR47966">
    <property type="entry name" value="BETA-SITE APP-CLEAVING ENZYME, ISOFORM A-RELATED"/>
    <property type="match status" value="1"/>
</dbReference>
<keyword evidence="5" id="KW-0378">Hydrolase</keyword>
<keyword evidence="10" id="KW-1185">Reference proteome</keyword>
<gene>
    <name evidence="9" type="ORF">DNG_06298</name>
</gene>
<evidence type="ECO:0000256" key="1">
    <source>
        <dbReference type="ARBA" id="ARBA00007447"/>
    </source>
</evidence>
<dbReference type="PRINTS" id="PR00792">
    <property type="entry name" value="PEPSIN"/>
</dbReference>
<feature type="signal peptide" evidence="7">
    <location>
        <begin position="1"/>
        <end position="20"/>
    </location>
</feature>
<keyword evidence="4" id="KW-1015">Disulfide bond</keyword>
<dbReference type="Pfam" id="PF00026">
    <property type="entry name" value="Asp"/>
    <property type="match status" value="1"/>
</dbReference>
<comment type="caution">
    <text evidence="9">The sequence shown here is derived from an EMBL/GenBank/DDBJ whole genome shotgun (WGS) entry which is preliminary data.</text>
</comment>
<evidence type="ECO:0000256" key="6">
    <source>
        <dbReference type="SAM" id="MobiDB-lite"/>
    </source>
</evidence>
<dbReference type="AlphaFoldDB" id="A0AAE8SWA9"/>
<dbReference type="InterPro" id="IPR001969">
    <property type="entry name" value="Aspartic_peptidase_AS"/>
</dbReference>
<dbReference type="GO" id="GO:0004190">
    <property type="term" value="F:aspartic-type endopeptidase activity"/>
    <property type="evidence" value="ECO:0007669"/>
    <property type="project" value="UniProtKB-KW"/>
</dbReference>
<dbReference type="PROSITE" id="PS00141">
    <property type="entry name" value="ASP_PROTEASE"/>
    <property type="match status" value="1"/>
</dbReference>
<keyword evidence="7" id="KW-0732">Signal</keyword>
<dbReference type="GO" id="GO:0006508">
    <property type="term" value="P:proteolysis"/>
    <property type="evidence" value="ECO:0007669"/>
    <property type="project" value="UniProtKB-KW"/>
</dbReference>
<dbReference type="PANTHER" id="PTHR47966:SF65">
    <property type="entry name" value="ASPARTIC-TYPE ENDOPEPTIDASE"/>
    <property type="match status" value="1"/>
</dbReference>
<keyword evidence="2 5" id="KW-0064">Aspartyl protease</keyword>
<dbReference type="InterPro" id="IPR001461">
    <property type="entry name" value="Aspartic_peptidase_A1"/>
</dbReference>
<dbReference type="Proteomes" id="UP001187682">
    <property type="component" value="Unassembled WGS sequence"/>
</dbReference>
<protein>
    <recommendedName>
        <fullName evidence="8">Peptidase A1 domain-containing protein</fullName>
    </recommendedName>
</protein>
<evidence type="ECO:0000256" key="2">
    <source>
        <dbReference type="ARBA" id="ARBA00022750"/>
    </source>
</evidence>
<reference evidence="9" key="1">
    <citation type="submission" date="2018-03" db="EMBL/GenBank/DDBJ databases">
        <authorList>
            <person name="Guldener U."/>
        </authorList>
    </citation>
    <scope>NUCLEOTIDE SEQUENCE</scope>
</reference>
<keyword evidence="5" id="KW-0645">Protease</keyword>
<feature type="domain" description="Peptidase A1" evidence="8">
    <location>
        <begin position="116"/>
        <end position="437"/>
    </location>
</feature>
<organism evidence="9 10">
    <name type="scientific">Cephalotrichum gorgonifer</name>
    <dbReference type="NCBI Taxonomy" id="2041049"/>
    <lineage>
        <taxon>Eukaryota</taxon>
        <taxon>Fungi</taxon>
        <taxon>Dikarya</taxon>
        <taxon>Ascomycota</taxon>
        <taxon>Pezizomycotina</taxon>
        <taxon>Sordariomycetes</taxon>
        <taxon>Hypocreomycetidae</taxon>
        <taxon>Microascales</taxon>
        <taxon>Microascaceae</taxon>
        <taxon>Cephalotrichum</taxon>
    </lineage>
</organism>
<evidence type="ECO:0000256" key="4">
    <source>
        <dbReference type="PIRSR" id="PIRSR601461-2"/>
    </source>
</evidence>
<evidence type="ECO:0000313" key="9">
    <source>
        <dbReference type="EMBL" id="SPO03615.1"/>
    </source>
</evidence>
<dbReference type="Gene3D" id="2.40.70.10">
    <property type="entry name" value="Acid Proteases"/>
    <property type="match status" value="2"/>
</dbReference>
<evidence type="ECO:0000259" key="8">
    <source>
        <dbReference type="PROSITE" id="PS51767"/>
    </source>
</evidence>
<feature type="active site" evidence="3">
    <location>
        <position position="134"/>
    </location>
</feature>
<dbReference type="InterPro" id="IPR033121">
    <property type="entry name" value="PEPTIDASE_A1"/>
</dbReference>
<sequence length="466" mass="50832">MGSVTSSLIYLLATLSLAHADASYGPHPQPEPRSIRRAQDGKGPLGGRAVANVVNASGEGGEGKVLWYPLKQEALNETVVRRRRRLVKEVVSEGSLGKRQSRWTWKHMDDFRGYLYTMEVEVGDPPQAVRLTPDTGSWETWVNPKCESAASVPLCEMNGFYQPANSKLATTNNEPFAFGYGSGFATGMYYVDRIYFRDEDVGITQKFGVALDSGYAVSGILGLGYGSAYNINYNNIVDSLVSHSIINGPIYSVALAPIGAGTSEIVFGGVNLARYSGYLKPVPVWPPVDEQPENWVHFWVNLTSVTITAPSGKLLPIYAAGRNTKPINALVDTGVTYSYLPPAVVDALAVAFGAYREVNEWKVDCAVRDMAGTVNFGFGDDLVVHVPYSDFFLWLQDNTCTLGAQKREEEDDSMLGDTFLRGAYVVYDQMTNNLWMADYKDCGSQVAEVGRTPGDPGKCQGLDDAA</sequence>
<proteinExistence type="inferred from homology"/>
<evidence type="ECO:0000256" key="3">
    <source>
        <dbReference type="PIRSR" id="PIRSR601461-1"/>
    </source>
</evidence>
<dbReference type="EMBL" id="ONZQ02000008">
    <property type="protein sequence ID" value="SPO03615.1"/>
    <property type="molecule type" value="Genomic_DNA"/>
</dbReference>
<evidence type="ECO:0000313" key="10">
    <source>
        <dbReference type="Proteomes" id="UP001187682"/>
    </source>
</evidence>